<evidence type="ECO:0000256" key="3">
    <source>
        <dbReference type="ARBA" id="ARBA00023239"/>
    </source>
</evidence>
<proteinExistence type="inferred from homology"/>
<sequence>MVDHIMERVAAPAVAGDDRCPPPVLVEVSDGVLVVTINRPQVRNAIDLATARRIAAAMERLDADPGITAGVITGAGGTFCAGMDLQAFLAGERPSVPGRGFAGLVERPPGKPLIAAVEGFAVAGGFEIVLACDLVTAAEGARFGLPEVKRGLLAGGGGLLRLPSRVPLQLAMEWTLTGDTFTAERAAEVGLVNRLTPPGGALDAALELARRVAANGPLAVRATKRIIVESRDWHSSEAFARQAEIYEPVRSSEDAKEGARAFKEKRPPRWHGR</sequence>
<gene>
    <name evidence="6" type="ORF">GCM10009827_025830</name>
</gene>
<protein>
    <submittedName>
        <fullName evidence="6">Crotonase/enoyl-CoA hydratase family protein</fullName>
    </submittedName>
</protein>
<feature type="region of interest" description="Disordered" evidence="5">
    <location>
        <begin position="248"/>
        <end position="273"/>
    </location>
</feature>
<dbReference type="InterPro" id="IPR018376">
    <property type="entry name" value="Enoyl-CoA_hyd/isom_CS"/>
</dbReference>
<comment type="similarity">
    <text evidence="1 4">Belongs to the enoyl-CoA hydratase/isomerase family.</text>
</comment>
<evidence type="ECO:0000256" key="1">
    <source>
        <dbReference type="ARBA" id="ARBA00005254"/>
    </source>
</evidence>
<feature type="compositionally biased region" description="Basic and acidic residues" evidence="5">
    <location>
        <begin position="250"/>
        <end position="267"/>
    </location>
</feature>
<dbReference type="InterPro" id="IPR029045">
    <property type="entry name" value="ClpP/crotonase-like_dom_sf"/>
</dbReference>
<accession>A0ABN2A410</accession>
<keyword evidence="7" id="KW-1185">Reference proteome</keyword>
<dbReference type="CDD" id="cd06558">
    <property type="entry name" value="crotonase-like"/>
    <property type="match status" value="1"/>
</dbReference>
<dbReference type="Proteomes" id="UP001501470">
    <property type="component" value="Unassembled WGS sequence"/>
</dbReference>
<reference evidence="6 7" key="1">
    <citation type="journal article" date="2019" name="Int. J. Syst. Evol. Microbiol.">
        <title>The Global Catalogue of Microorganisms (GCM) 10K type strain sequencing project: providing services to taxonomists for standard genome sequencing and annotation.</title>
        <authorList>
            <consortium name="The Broad Institute Genomics Platform"/>
            <consortium name="The Broad Institute Genome Sequencing Center for Infectious Disease"/>
            <person name="Wu L."/>
            <person name="Ma J."/>
        </authorList>
    </citation>
    <scope>NUCLEOTIDE SEQUENCE [LARGE SCALE GENOMIC DNA]</scope>
    <source>
        <strain evidence="6 7">JCM 15933</strain>
    </source>
</reference>
<dbReference type="NCBIfam" id="NF006100">
    <property type="entry name" value="PRK08252.1"/>
    <property type="match status" value="1"/>
</dbReference>
<dbReference type="EMBL" id="BAAAQD010000004">
    <property type="protein sequence ID" value="GAA1510492.1"/>
    <property type="molecule type" value="Genomic_DNA"/>
</dbReference>
<dbReference type="Gene3D" id="1.10.12.10">
    <property type="entry name" value="Lyase 2-enoyl-coa Hydratase, Chain A, domain 2"/>
    <property type="match status" value="1"/>
</dbReference>
<evidence type="ECO:0000313" key="7">
    <source>
        <dbReference type="Proteomes" id="UP001501470"/>
    </source>
</evidence>
<dbReference type="PROSITE" id="PS00166">
    <property type="entry name" value="ENOYL_COA_HYDRATASE"/>
    <property type="match status" value="1"/>
</dbReference>
<evidence type="ECO:0000256" key="5">
    <source>
        <dbReference type="SAM" id="MobiDB-lite"/>
    </source>
</evidence>
<dbReference type="InterPro" id="IPR001753">
    <property type="entry name" value="Enoyl-CoA_hydra/iso"/>
</dbReference>
<dbReference type="InterPro" id="IPR014748">
    <property type="entry name" value="Enoyl-CoA_hydra_C"/>
</dbReference>
<dbReference type="RefSeq" id="WP_344502062.1">
    <property type="nucleotide sequence ID" value="NZ_BAAAQD010000004.1"/>
</dbReference>
<name>A0ABN2A410_9ACTN</name>
<dbReference type="PANTHER" id="PTHR11941">
    <property type="entry name" value="ENOYL-COA HYDRATASE-RELATED"/>
    <property type="match status" value="1"/>
</dbReference>
<keyword evidence="2" id="KW-0443">Lipid metabolism</keyword>
<organism evidence="6 7">
    <name type="scientific">Dactylosporangium maewongense</name>
    <dbReference type="NCBI Taxonomy" id="634393"/>
    <lineage>
        <taxon>Bacteria</taxon>
        <taxon>Bacillati</taxon>
        <taxon>Actinomycetota</taxon>
        <taxon>Actinomycetes</taxon>
        <taxon>Micromonosporales</taxon>
        <taxon>Micromonosporaceae</taxon>
        <taxon>Dactylosporangium</taxon>
    </lineage>
</organism>
<evidence type="ECO:0000256" key="2">
    <source>
        <dbReference type="ARBA" id="ARBA00023098"/>
    </source>
</evidence>
<dbReference type="Gene3D" id="3.90.226.10">
    <property type="entry name" value="2-enoyl-CoA Hydratase, Chain A, domain 1"/>
    <property type="match status" value="1"/>
</dbReference>
<dbReference type="PANTHER" id="PTHR11941:SF169">
    <property type="entry name" value="(7AS)-7A-METHYL-1,5-DIOXO-2,3,5,6,7,7A-HEXAHYDRO-1H-INDENE-CARBOXYL-COA HYDROLASE"/>
    <property type="match status" value="1"/>
</dbReference>
<comment type="caution">
    <text evidence="6">The sequence shown here is derived from an EMBL/GenBank/DDBJ whole genome shotgun (WGS) entry which is preliminary data.</text>
</comment>
<dbReference type="Pfam" id="PF00378">
    <property type="entry name" value="ECH_1"/>
    <property type="match status" value="1"/>
</dbReference>
<evidence type="ECO:0000256" key="4">
    <source>
        <dbReference type="RuleBase" id="RU003707"/>
    </source>
</evidence>
<evidence type="ECO:0000313" key="6">
    <source>
        <dbReference type="EMBL" id="GAA1510492.1"/>
    </source>
</evidence>
<keyword evidence="3" id="KW-0456">Lyase</keyword>
<dbReference type="SUPFAM" id="SSF52096">
    <property type="entry name" value="ClpP/crotonase"/>
    <property type="match status" value="1"/>
</dbReference>